<reference evidence="1" key="2">
    <citation type="submission" date="2020-11" db="EMBL/GenBank/DDBJ databases">
        <authorList>
            <person name="McCartney M.A."/>
            <person name="Auch B."/>
            <person name="Kono T."/>
            <person name="Mallez S."/>
            <person name="Becker A."/>
            <person name="Gohl D.M."/>
            <person name="Silverstein K.A.T."/>
            <person name="Koren S."/>
            <person name="Bechman K.B."/>
            <person name="Herman A."/>
            <person name="Abrahante J.E."/>
            <person name="Garbe J."/>
        </authorList>
    </citation>
    <scope>NUCLEOTIDE SEQUENCE</scope>
    <source>
        <strain evidence="1">Duluth1</strain>
        <tissue evidence="1">Whole animal</tissue>
    </source>
</reference>
<keyword evidence="2" id="KW-1185">Reference proteome</keyword>
<protein>
    <submittedName>
        <fullName evidence="1">Uncharacterized protein</fullName>
    </submittedName>
</protein>
<dbReference type="AlphaFoldDB" id="A0A9D4EE30"/>
<gene>
    <name evidence="1" type="ORF">DPMN_178815</name>
</gene>
<comment type="caution">
    <text evidence="1">The sequence shown here is derived from an EMBL/GenBank/DDBJ whole genome shotgun (WGS) entry which is preliminary data.</text>
</comment>
<accession>A0A9D4EE30</accession>
<sequence length="85" mass="9778">MIVDLPFLIMPYVSHNGRIAAFFLLTAKAARSKTWAVFYFFSAFSFSQAIVRPVHREEHVVQPIQHHAGEVLGRPFYIEMKVKGK</sequence>
<dbReference type="EMBL" id="JAIWYP010000009">
    <property type="protein sequence ID" value="KAH3777374.1"/>
    <property type="molecule type" value="Genomic_DNA"/>
</dbReference>
<proteinExistence type="predicted"/>
<reference evidence="1" key="1">
    <citation type="journal article" date="2019" name="bioRxiv">
        <title>The Genome of the Zebra Mussel, Dreissena polymorpha: A Resource for Invasive Species Research.</title>
        <authorList>
            <person name="McCartney M.A."/>
            <person name="Auch B."/>
            <person name="Kono T."/>
            <person name="Mallez S."/>
            <person name="Zhang Y."/>
            <person name="Obille A."/>
            <person name="Becker A."/>
            <person name="Abrahante J.E."/>
            <person name="Garbe J."/>
            <person name="Badalamenti J.P."/>
            <person name="Herman A."/>
            <person name="Mangelson H."/>
            <person name="Liachko I."/>
            <person name="Sullivan S."/>
            <person name="Sone E.D."/>
            <person name="Koren S."/>
            <person name="Silverstein K.A.T."/>
            <person name="Beckman K.B."/>
            <person name="Gohl D.M."/>
        </authorList>
    </citation>
    <scope>NUCLEOTIDE SEQUENCE</scope>
    <source>
        <strain evidence="1">Duluth1</strain>
        <tissue evidence="1">Whole animal</tissue>
    </source>
</reference>
<evidence type="ECO:0000313" key="1">
    <source>
        <dbReference type="EMBL" id="KAH3777374.1"/>
    </source>
</evidence>
<dbReference type="Proteomes" id="UP000828390">
    <property type="component" value="Unassembled WGS sequence"/>
</dbReference>
<evidence type="ECO:0000313" key="2">
    <source>
        <dbReference type="Proteomes" id="UP000828390"/>
    </source>
</evidence>
<organism evidence="1 2">
    <name type="scientific">Dreissena polymorpha</name>
    <name type="common">Zebra mussel</name>
    <name type="synonym">Mytilus polymorpha</name>
    <dbReference type="NCBI Taxonomy" id="45954"/>
    <lineage>
        <taxon>Eukaryota</taxon>
        <taxon>Metazoa</taxon>
        <taxon>Spiralia</taxon>
        <taxon>Lophotrochozoa</taxon>
        <taxon>Mollusca</taxon>
        <taxon>Bivalvia</taxon>
        <taxon>Autobranchia</taxon>
        <taxon>Heteroconchia</taxon>
        <taxon>Euheterodonta</taxon>
        <taxon>Imparidentia</taxon>
        <taxon>Neoheterodontei</taxon>
        <taxon>Myida</taxon>
        <taxon>Dreissenoidea</taxon>
        <taxon>Dreissenidae</taxon>
        <taxon>Dreissena</taxon>
    </lineage>
</organism>
<name>A0A9D4EE30_DREPO</name>